<dbReference type="NCBIfam" id="TIGR00254">
    <property type="entry name" value="GGDEF"/>
    <property type="match status" value="1"/>
</dbReference>
<dbReference type="CDD" id="cd01949">
    <property type="entry name" value="GGDEF"/>
    <property type="match status" value="1"/>
</dbReference>
<reference evidence="2 3" key="1">
    <citation type="journal article" date="2018" name="Int. J. Syst. Evol. Microbiol.">
        <title>Pseudooceanicola lipolyticus sp. nov., a marine alphaproteobacterium, reclassification of Oceanicola flagellatus as Pseudooceanicola flagellatus comb. nov. and emended description of the genus Pseudooceanicola.</title>
        <authorList>
            <person name="Huang M.-M."/>
            <person name="Guo L.-L."/>
            <person name="Wu Y.-H."/>
            <person name="Lai Q.-L."/>
            <person name="Shao Z.-Z."/>
            <person name="Wang C.-S."/>
            <person name="Wu M."/>
            <person name="Xu X.-W."/>
        </authorList>
    </citation>
    <scope>NUCLEOTIDE SEQUENCE [LARGE SCALE GENOMIC DNA]</scope>
    <source>
        <strain evidence="2 3">157</strain>
    </source>
</reference>
<dbReference type="InterPro" id="IPR000160">
    <property type="entry name" value="GGDEF_dom"/>
</dbReference>
<dbReference type="EMBL" id="PGTB01000049">
    <property type="protein sequence ID" value="PJE36284.1"/>
    <property type="molecule type" value="Genomic_DNA"/>
</dbReference>
<protein>
    <submittedName>
        <fullName evidence="2">GGDEF domain-containing protein</fullName>
    </submittedName>
</protein>
<dbReference type="InterPro" id="IPR052163">
    <property type="entry name" value="DGC-Regulatory_Protein"/>
</dbReference>
<dbReference type="SUPFAM" id="SSF55073">
    <property type="entry name" value="Nucleotide cyclase"/>
    <property type="match status" value="1"/>
</dbReference>
<gene>
    <name evidence="2" type="ORF">CVM52_12850</name>
</gene>
<dbReference type="InterPro" id="IPR043128">
    <property type="entry name" value="Rev_trsase/Diguanyl_cyclase"/>
</dbReference>
<dbReference type="InterPro" id="IPR042463">
    <property type="entry name" value="HNOB_dom_associated_sf"/>
</dbReference>
<feature type="domain" description="GGDEF" evidence="1">
    <location>
        <begin position="186"/>
        <end position="319"/>
    </location>
</feature>
<dbReference type="InterPro" id="IPR029787">
    <property type="entry name" value="Nucleotide_cyclase"/>
</dbReference>
<dbReference type="PANTHER" id="PTHR46663:SF2">
    <property type="entry name" value="GGDEF DOMAIN-CONTAINING PROTEIN"/>
    <property type="match status" value="1"/>
</dbReference>
<organism evidence="2 3">
    <name type="scientific">Pseudooceanicola lipolyticus</name>
    <dbReference type="NCBI Taxonomy" id="2029104"/>
    <lineage>
        <taxon>Bacteria</taxon>
        <taxon>Pseudomonadati</taxon>
        <taxon>Pseudomonadota</taxon>
        <taxon>Alphaproteobacteria</taxon>
        <taxon>Rhodobacterales</taxon>
        <taxon>Paracoccaceae</taxon>
        <taxon>Pseudooceanicola</taxon>
    </lineage>
</organism>
<dbReference type="OrthoDB" id="9812260at2"/>
<dbReference type="Pfam" id="PF00990">
    <property type="entry name" value="GGDEF"/>
    <property type="match status" value="1"/>
</dbReference>
<dbReference type="Gene3D" id="3.30.450.260">
    <property type="entry name" value="Haem NO binding associated domain"/>
    <property type="match status" value="1"/>
</dbReference>
<evidence type="ECO:0000313" key="2">
    <source>
        <dbReference type="EMBL" id="PJE36284.1"/>
    </source>
</evidence>
<evidence type="ECO:0000259" key="1">
    <source>
        <dbReference type="PROSITE" id="PS50887"/>
    </source>
</evidence>
<comment type="caution">
    <text evidence="2">The sequence shown here is derived from an EMBL/GenBank/DDBJ whole genome shotgun (WGS) entry which is preliminary data.</text>
</comment>
<sequence length="334" mass="35887">MPQLSPVLDRLCPMHLRLDAGGGIAGVGPTLRKLRPGQGLIGQPFFELFELRRPRAVGALADLLSRPAAELHLKFRDPPETAMKGVIAPLPAGGAVINLSFGISLFEAVRAYRLTGGDFAGTELAIEMLYLMEAKSAAMAVSRQLNVKLQGARIAAEEQAFTDTLTGLRNRRAMDHVLDRLVIAGRAFALMHLDLDRFKAVNDTLGHPAGDAVLRRVARIMLEETRKTDTVARIGGDEFVIILDQLVDPVRLDRMAHSLIARIQDPVPVQGQTARISTSIGTVISEGEATSAAQVLGQADQALYAAKRAGRGRHLFYRPGMAMPPPEGAAEAGG</sequence>
<dbReference type="SMART" id="SM00267">
    <property type="entry name" value="GGDEF"/>
    <property type="match status" value="1"/>
</dbReference>
<evidence type="ECO:0000313" key="3">
    <source>
        <dbReference type="Proteomes" id="UP000231553"/>
    </source>
</evidence>
<dbReference type="PROSITE" id="PS50887">
    <property type="entry name" value="GGDEF"/>
    <property type="match status" value="1"/>
</dbReference>
<accession>A0A2M8J0J9</accession>
<dbReference type="PANTHER" id="PTHR46663">
    <property type="entry name" value="DIGUANYLATE CYCLASE DGCT-RELATED"/>
    <property type="match status" value="1"/>
</dbReference>
<dbReference type="Gene3D" id="3.30.70.270">
    <property type="match status" value="1"/>
</dbReference>
<name>A0A2M8J0J9_9RHOB</name>
<keyword evidence="3" id="KW-1185">Reference proteome</keyword>
<dbReference type="Proteomes" id="UP000231553">
    <property type="component" value="Unassembled WGS sequence"/>
</dbReference>
<dbReference type="AlphaFoldDB" id="A0A2M8J0J9"/>
<proteinExistence type="predicted"/>